<organism evidence="2 3">
    <name type="scientific">Dactylosporangium roseum</name>
    <dbReference type="NCBI Taxonomy" id="47989"/>
    <lineage>
        <taxon>Bacteria</taxon>
        <taxon>Bacillati</taxon>
        <taxon>Actinomycetota</taxon>
        <taxon>Actinomycetes</taxon>
        <taxon>Micromonosporales</taxon>
        <taxon>Micromonosporaceae</taxon>
        <taxon>Dactylosporangium</taxon>
    </lineage>
</organism>
<sequence>MAAVPLVDLNDFKSINDTHGHQIGTVVLAGVAKRLRASTPPAGTAARIGGDEFAVVLPGLDAAGAAQVARCFLSLLDEPVPGQRLQVRASVGLVDGDPRDAERLPQRADAEMYRAKREAKALRLLSVPQMSSSS</sequence>
<dbReference type="Proteomes" id="UP001058271">
    <property type="component" value="Chromosome"/>
</dbReference>
<proteinExistence type="predicted"/>
<dbReference type="SUPFAM" id="SSF55073">
    <property type="entry name" value="Nucleotide cyclase"/>
    <property type="match status" value="1"/>
</dbReference>
<dbReference type="EMBL" id="CP073721">
    <property type="protein sequence ID" value="UWZ38722.1"/>
    <property type="molecule type" value="Genomic_DNA"/>
</dbReference>
<feature type="domain" description="GGDEF" evidence="1">
    <location>
        <begin position="1"/>
        <end position="128"/>
    </location>
</feature>
<dbReference type="PANTHER" id="PTHR46663:SF2">
    <property type="entry name" value="GGDEF DOMAIN-CONTAINING PROTEIN"/>
    <property type="match status" value="1"/>
</dbReference>
<dbReference type="InterPro" id="IPR029787">
    <property type="entry name" value="Nucleotide_cyclase"/>
</dbReference>
<name>A0ABY5ZB71_9ACTN</name>
<dbReference type="InterPro" id="IPR000160">
    <property type="entry name" value="GGDEF_dom"/>
</dbReference>
<evidence type="ECO:0000259" key="1">
    <source>
        <dbReference type="PROSITE" id="PS50887"/>
    </source>
</evidence>
<gene>
    <name evidence="2" type="ORF">Drose_11135</name>
</gene>
<evidence type="ECO:0000313" key="2">
    <source>
        <dbReference type="EMBL" id="UWZ38722.1"/>
    </source>
</evidence>
<evidence type="ECO:0000313" key="3">
    <source>
        <dbReference type="Proteomes" id="UP001058271"/>
    </source>
</evidence>
<keyword evidence="3" id="KW-1185">Reference proteome</keyword>
<dbReference type="InterPro" id="IPR043128">
    <property type="entry name" value="Rev_trsase/Diguanyl_cyclase"/>
</dbReference>
<dbReference type="CDD" id="cd01949">
    <property type="entry name" value="GGDEF"/>
    <property type="match status" value="1"/>
</dbReference>
<dbReference type="SMART" id="SM00267">
    <property type="entry name" value="GGDEF"/>
    <property type="match status" value="1"/>
</dbReference>
<dbReference type="Pfam" id="PF00990">
    <property type="entry name" value="GGDEF"/>
    <property type="match status" value="1"/>
</dbReference>
<dbReference type="PROSITE" id="PS50887">
    <property type="entry name" value="GGDEF"/>
    <property type="match status" value="1"/>
</dbReference>
<dbReference type="InterPro" id="IPR052163">
    <property type="entry name" value="DGC-Regulatory_Protein"/>
</dbReference>
<reference evidence="2" key="1">
    <citation type="submission" date="2021-04" db="EMBL/GenBank/DDBJ databases">
        <title>Biosynthetic gene clusters of Dactylosporangioum roseum.</title>
        <authorList>
            <person name="Hartkoorn R.C."/>
            <person name="Beaudoing E."/>
            <person name="Hot D."/>
            <person name="Moureu S."/>
        </authorList>
    </citation>
    <scope>NUCLEOTIDE SEQUENCE</scope>
    <source>
        <strain evidence="2">NRRL B-16295</strain>
    </source>
</reference>
<dbReference type="PANTHER" id="PTHR46663">
    <property type="entry name" value="DIGUANYLATE CYCLASE DGCT-RELATED"/>
    <property type="match status" value="1"/>
</dbReference>
<dbReference type="NCBIfam" id="TIGR00254">
    <property type="entry name" value="GGDEF"/>
    <property type="match status" value="1"/>
</dbReference>
<accession>A0ABY5ZB71</accession>
<protein>
    <submittedName>
        <fullName evidence="2">GGDEF domain-containing protein</fullName>
    </submittedName>
</protein>
<dbReference type="Gene3D" id="3.30.70.270">
    <property type="match status" value="1"/>
</dbReference>
<dbReference type="RefSeq" id="WP_260728101.1">
    <property type="nucleotide sequence ID" value="NZ_CP073721.1"/>
</dbReference>